<evidence type="ECO:0000256" key="2">
    <source>
        <dbReference type="ARBA" id="ARBA00007441"/>
    </source>
</evidence>
<keyword evidence="3 6" id="KW-0032">Aminotransferase</keyword>
<evidence type="ECO:0000256" key="6">
    <source>
        <dbReference type="RuleBase" id="RU000481"/>
    </source>
</evidence>
<comment type="caution">
    <text evidence="8">The sequence shown here is derived from an EMBL/GenBank/DDBJ whole genome shotgun (WGS) entry which is preliminary data.</text>
</comment>
<dbReference type="AlphaFoldDB" id="A0A532V2S2"/>
<dbReference type="InterPro" id="IPR004839">
    <property type="entry name" value="Aminotransferase_I/II_large"/>
</dbReference>
<evidence type="ECO:0000259" key="7">
    <source>
        <dbReference type="Pfam" id="PF00155"/>
    </source>
</evidence>
<dbReference type="InterPro" id="IPR050596">
    <property type="entry name" value="AspAT/PAT-like"/>
</dbReference>
<comment type="similarity">
    <text evidence="2 6">Belongs to the class-I pyridoxal-phosphate-dependent aminotransferase family.</text>
</comment>
<feature type="domain" description="Aminotransferase class I/classII large" evidence="7">
    <location>
        <begin position="37"/>
        <end position="380"/>
    </location>
</feature>
<dbReference type="PANTHER" id="PTHR46383:SF2">
    <property type="entry name" value="AMINOTRANSFERASE"/>
    <property type="match status" value="1"/>
</dbReference>
<dbReference type="InterPro" id="IPR015424">
    <property type="entry name" value="PyrdxlP-dep_Trfase"/>
</dbReference>
<dbReference type="EMBL" id="NJBN01000002">
    <property type="protein sequence ID" value="TKJ41520.1"/>
    <property type="molecule type" value="Genomic_DNA"/>
</dbReference>
<dbReference type="Proteomes" id="UP000319619">
    <property type="component" value="Unassembled WGS sequence"/>
</dbReference>
<dbReference type="GO" id="GO:0030170">
    <property type="term" value="F:pyridoxal phosphate binding"/>
    <property type="evidence" value="ECO:0007669"/>
    <property type="project" value="InterPro"/>
</dbReference>
<dbReference type="InterPro" id="IPR015421">
    <property type="entry name" value="PyrdxlP-dep_Trfase_major"/>
</dbReference>
<accession>A0A532V2S2</accession>
<organism evidence="8 9">
    <name type="scientific">candidate division LCP-89 bacterium B3_LCP</name>
    <dbReference type="NCBI Taxonomy" id="2012998"/>
    <lineage>
        <taxon>Bacteria</taxon>
        <taxon>Pseudomonadati</taxon>
        <taxon>Bacteria division LCP-89</taxon>
    </lineage>
</organism>
<proteinExistence type="inferred from homology"/>
<evidence type="ECO:0000313" key="8">
    <source>
        <dbReference type="EMBL" id="TKJ41520.1"/>
    </source>
</evidence>
<dbReference type="CDD" id="cd00609">
    <property type="entry name" value="AAT_like"/>
    <property type="match status" value="1"/>
</dbReference>
<evidence type="ECO:0000256" key="3">
    <source>
        <dbReference type="ARBA" id="ARBA00022576"/>
    </source>
</evidence>
<dbReference type="InterPro" id="IPR004838">
    <property type="entry name" value="NHTrfase_class1_PyrdxlP-BS"/>
</dbReference>
<evidence type="ECO:0000313" key="9">
    <source>
        <dbReference type="Proteomes" id="UP000319619"/>
    </source>
</evidence>
<comment type="cofactor">
    <cofactor evidence="1 6">
        <name>pyridoxal 5'-phosphate</name>
        <dbReference type="ChEBI" id="CHEBI:597326"/>
    </cofactor>
</comment>
<gene>
    <name evidence="8" type="ORF">CEE37_02865</name>
</gene>
<reference evidence="8 9" key="1">
    <citation type="submission" date="2017-06" db="EMBL/GenBank/DDBJ databases">
        <title>Novel microbial phyla capable of carbon fixation and sulfur reduction in deep-sea sediments.</title>
        <authorList>
            <person name="Huang J."/>
            <person name="Baker B."/>
            <person name="Wang Y."/>
        </authorList>
    </citation>
    <scope>NUCLEOTIDE SEQUENCE [LARGE SCALE GENOMIC DNA]</scope>
    <source>
        <strain evidence="8">B3_LCP</strain>
    </source>
</reference>
<dbReference type="PROSITE" id="PS00105">
    <property type="entry name" value="AA_TRANSFER_CLASS_1"/>
    <property type="match status" value="1"/>
</dbReference>
<dbReference type="SUPFAM" id="SSF53383">
    <property type="entry name" value="PLP-dependent transferases"/>
    <property type="match status" value="1"/>
</dbReference>
<evidence type="ECO:0000256" key="5">
    <source>
        <dbReference type="ARBA" id="ARBA00022898"/>
    </source>
</evidence>
<keyword evidence="5" id="KW-0663">Pyridoxal phosphate</keyword>
<keyword evidence="4 6" id="KW-0808">Transferase</keyword>
<evidence type="ECO:0000256" key="1">
    <source>
        <dbReference type="ARBA" id="ARBA00001933"/>
    </source>
</evidence>
<dbReference type="PANTHER" id="PTHR46383">
    <property type="entry name" value="ASPARTATE AMINOTRANSFERASE"/>
    <property type="match status" value="1"/>
</dbReference>
<evidence type="ECO:0000256" key="4">
    <source>
        <dbReference type="ARBA" id="ARBA00022679"/>
    </source>
</evidence>
<name>A0A532V2S2_UNCL8</name>
<sequence>MNEVTDLQPVPRARAMPPFRAMQLLAEARRLESQGRDIIHMEVGEPDFKTPQHIIEAAFQAAKNGFTSYTPAEGIAELREALADTYEARYGVEVNPDRFIVTVGSSPALWLIFSAILEPGDVVMMCDPHYACYPNDVRYIGGEPVTFPVRSQDGFRLDPGESWSKNVDRAKAFLVNSPSNPTGAVVDHDDWRELAELPVPYIISDEIYHGIEYGVKSHSALEYRPDAFVVSGFSKLYAMTGWRLGWIICPENFIEPLRRIHQNLFLCASSFVQKAGIAALTGPQGEIKKMVETYDKRRVFIVGALRDMGFDVPVEPKGAFYILTDARHLDENSERLSHRLLNEAGVAVTPGIDFGQEAEGFLRFSYATSIESIAEGMKRIKGWIDSL</sequence>
<dbReference type="GO" id="GO:0008483">
    <property type="term" value="F:transaminase activity"/>
    <property type="evidence" value="ECO:0007669"/>
    <property type="project" value="UniProtKB-KW"/>
</dbReference>
<dbReference type="GO" id="GO:0006520">
    <property type="term" value="P:amino acid metabolic process"/>
    <property type="evidence" value="ECO:0007669"/>
    <property type="project" value="InterPro"/>
</dbReference>
<dbReference type="Pfam" id="PF00155">
    <property type="entry name" value="Aminotran_1_2"/>
    <property type="match status" value="1"/>
</dbReference>
<dbReference type="Gene3D" id="3.40.640.10">
    <property type="entry name" value="Type I PLP-dependent aspartate aminotransferase-like (Major domain)"/>
    <property type="match status" value="1"/>
</dbReference>
<protein>
    <recommendedName>
        <fullName evidence="6">Aminotransferase</fullName>
        <ecNumber evidence="6">2.6.1.-</ecNumber>
    </recommendedName>
</protein>
<dbReference type="EC" id="2.6.1.-" evidence="6"/>